<dbReference type="SMART" id="SM00733">
    <property type="entry name" value="Mterf"/>
    <property type="match status" value="6"/>
</dbReference>
<organism evidence="5 6">
    <name type="scientific">Phaeodactylum tricornutum (strain CCAP 1055/1)</name>
    <dbReference type="NCBI Taxonomy" id="556484"/>
    <lineage>
        <taxon>Eukaryota</taxon>
        <taxon>Sar</taxon>
        <taxon>Stramenopiles</taxon>
        <taxon>Ochrophyta</taxon>
        <taxon>Bacillariophyta</taxon>
        <taxon>Bacillariophyceae</taxon>
        <taxon>Bacillariophycidae</taxon>
        <taxon>Naviculales</taxon>
        <taxon>Phaeodactylaceae</taxon>
        <taxon>Phaeodactylum</taxon>
    </lineage>
</organism>
<evidence type="ECO:0000313" key="6">
    <source>
        <dbReference type="Proteomes" id="UP000000759"/>
    </source>
</evidence>
<feature type="compositionally biased region" description="Basic and acidic residues" evidence="3">
    <location>
        <begin position="80"/>
        <end position="94"/>
    </location>
</feature>
<dbReference type="AlphaFoldDB" id="B5Y4U5"/>
<evidence type="ECO:0000256" key="4">
    <source>
        <dbReference type="SAM" id="SignalP"/>
    </source>
</evidence>
<dbReference type="InParanoid" id="B5Y4U5"/>
<dbReference type="GO" id="GO:0003676">
    <property type="term" value="F:nucleic acid binding"/>
    <property type="evidence" value="ECO:0007669"/>
    <property type="project" value="InterPro"/>
</dbReference>
<feature type="region of interest" description="Disordered" evidence="3">
    <location>
        <begin position="78"/>
        <end position="108"/>
    </location>
</feature>
<dbReference type="Proteomes" id="UP000000759">
    <property type="component" value="Chromosome 3"/>
</dbReference>
<dbReference type="InterPro" id="IPR038538">
    <property type="entry name" value="MTERF_sf"/>
</dbReference>
<accession>B5Y4U5</accession>
<dbReference type="HOGENOM" id="CLU_361120_0_0_1"/>
<dbReference type="STRING" id="556484.B5Y4U5"/>
<keyword evidence="6" id="KW-1185">Reference proteome</keyword>
<dbReference type="InterPro" id="IPR003690">
    <property type="entry name" value="MTERF"/>
</dbReference>
<reference evidence="5 6" key="1">
    <citation type="journal article" date="2008" name="Nature">
        <title>The Phaeodactylum genome reveals the evolutionary history of diatom genomes.</title>
        <authorList>
            <person name="Bowler C."/>
            <person name="Allen A.E."/>
            <person name="Badger J.H."/>
            <person name="Grimwood J."/>
            <person name="Jabbari K."/>
            <person name="Kuo A."/>
            <person name="Maheswari U."/>
            <person name="Martens C."/>
            <person name="Maumus F."/>
            <person name="Otillar R.P."/>
            <person name="Rayko E."/>
            <person name="Salamov A."/>
            <person name="Vandepoele K."/>
            <person name="Beszteri B."/>
            <person name="Gruber A."/>
            <person name="Heijde M."/>
            <person name="Katinka M."/>
            <person name="Mock T."/>
            <person name="Valentin K."/>
            <person name="Verret F."/>
            <person name="Berges J.A."/>
            <person name="Brownlee C."/>
            <person name="Cadoret J.P."/>
            <person name="Chiovitti A."/>
            <person name="Choi C.J."/>
            <person name="Coesel S."/>
            <person name="De Martino A."/>
            <person name="Detter J.C."/>
            <person name="Durkin C."/>
            <person name="Falciatore A."/>
            <person name="Fournet J."/>
            <person name="Haruta M."/>
            <person name="Huysman M.J."/>
            <person name="Jenkins B.D."/>
            <person name="Jiroutova K."/>
            <person name="Jorgensen R.E."/>
            <person name="Joubert Y."/>
            <person name="Kaplan A."/>
            <person name="Kroger N."/>
            <person name="Kroth P.G."/>
            <person name="La Roche J."/>
            <person name="Lindquist E."/>
            <person name="Lommer M."/>
            <person name="Martin-Jezequel V."/>
            <person name="Lopez P.J."/>
            <person name="Lucas S."/>
            <person name="Mangogna M."/>
            <person name="McGinnis K."/>
            <person name="Medlin L.K."/>
            <person name="Montsant A."/>
            <person name="Oudot-Le Secq M.P."/>
            <person name="Napoli C."/>
            <person name="Obornik M."/>
            <person name="Parker M.S."/>
            <person name="Petit J.L."/>
            <person name="Porcel B.M."/>
            <person name="Poulsen N."/>
            <person name="Robison M."/>
            <person name="Rychlewski L."/>
            <person name="Rynearson T.A."/>
            <person name="Schmutz J."/>
            <person name="Shapiro H."/>
            <person name="Siaut M."/>
            <person name="Stanley M."/>
            <person name="Sussman M.R."/>
            <person name="Taylor A.R."/>
            <person name="Vardi A."/>
            <person name="von Dassow P."/>
            <person name="Vyverman W."/>
            <person name="Willis A."/>
            <person name="Wyrwicz L.S."/>
            <person name="Rokhsar D.S."/>
            <person name="Weissenbach J."/>
            <person name="Armbrust E.V."/>
            <person name="Green B.R."/>
            <person name="Van de Peer Y."/>
            <person name="Grigoriev I.V."/>
        </authorList>
    </citation>
    <scope>NUCLEOTIDE SEQUENCE [LARGE SCALE GENOMIC DNA]</scope>
    <source>
        <strain evidence="5 6">CCAP 1055/1</strain>
    </source>
</reference>
<feature type="region of interest" description="Disordered" evidence="3">
    <location>
        <begin position="728"/>
        <end position="761"/>
    </location>
</feature>
<dbReference type="EMBL" id="CP001142">
    <property type="protein sequence ID" value="ACI65827.1"/>
    <property type="molecule type" value="Genomic_DNA"/>
</dbReference>
<dbReference type="OrthoDB" id="637682at2759"/>
<proteinExistence type="inferred from homology"/>
<feature type="signal peptide" evidence="4">
    <location>
        <begin position="1"/>
        <end position="21"/>
    </location>
</feature>
<sequence>MRSLQASTLFSILTAVASLSAEPQRLSRPYPLTASLEEPRRKVHSVEFTSAFAPSAQRRQARKRRKLRRPPAVDSTLLRFLDEERRLQQQERPPRQRTPNVENSETSGRTLFYPEGILRNSTAEFDVVSDSGYRNGSATTTGSWEETFPLIGNVVTALASYSSTNSLENTVRDTFLPERGADIDETLLLPKDSWLGQYNRNRVAAVLKSKAIGDLGDNLALQAGQRVQSQALARTARRRVRDFLKQRDQVWSANGHDSAKEKAPPLPTANSLEGNSETSPDPCVMRSNVGRARSTAYSFEETIDVFLAYGLTVKDVAEVLTHSPGIALMRPTRKENSNGESLEETLERVLTQLLCGTLQLRRYDARKVLRNSPGLLTMRGSQAAANVVQLVSQLGLSTNALARDKAALPTMLSRSPDAIFRLVAFLSSDAVRMPVDKIGPLLRKPSCHELLDVVAPVTRHQDSEEDQEDDDLIRDITSTDPNVVSALWGRSSQLRRIRINQVYKDMTDTAWTLRHEIGTEDLGKVIAAYPAVLLLDAKTEILPTARYLMEELGIWEDDLPRVLQLYPALLGMRVHDMERVVEYLVSLEVAPENLASIFRSFPSLLTLDVEADMLPVVNFLRSVGISNVGRFVSRLPPVLGYSVEKDLQPKWRYLESVVTDPRFEVSKFPAYFSYPLERVIQTRFEYLQQVKNIPTPLVALDHVLRFGDKDFSVKVAGDRDDGSAFRSYTQTRQKERATQGRSPKRGQREPSRSSEPSRPIRTDISVISTNLGTIL</sequence>
<dbReference type="GeneID" id="7204170"/>
<name>B5Y4U5_PHATC</name>
<dbReference type="Pfam" id="PF02536">
    <property type="entry name" value="mTERF"/>
    <property type="match status" value="1"/>
</dbReference>
<feature type="compositionally biased region" description="Polar residues" evidence="3">
    <location>
        <begin position="268"/>
        <end position="279"/>
    </location>
</feature>
<dbReference type="RefSeq" id="XP_002186357.1">
    <property type="nucleotide sequence ID" value="XM_002186321.1"/>
</dbReference>
<dbReference type="Gene3D" id="1.25.70.10">
    <property type="entry name" value="Transcription termination factor 3, mitochondrial"/>
    <property type="match status" value="2"/>
</dbReference>
<evidence type="ECO:0000256" key="2">
    <source>
        <dbReference type="ARBA" id="ARBA00022946"/>
    </source>
</evidence>
<feature type="region of interest" description="Disordered" evidence="3">
    <location>
        <begin position="251"/>
        <end position="285"/>
    </location>
</feature>
<evidence type="ECO:0000313" key="5">
    <source>
        <dbReference type="EMBL" id="ACI65827.1"/>
    </source>
</evidence>
<comment type="similarity">
    <text evidence="1">Belongs to the mTERF family.</text>
</comment>
<keyword evidence="4" id="KW-0732">Signal</keyword>
<reference evidence="6" key="2">
    <citation type="submission" date="2008-08" db="EMBL/GenBank/DDBJ databases">
        <authorList>
            <consortium name="Diatom Consortium"/>
            <person name="Grigoriev I."/>
            <person name="Grimwood J."/>
            <person name="Kuo A."/>
            <person name="Otillar R.P."/>
            <person name="Salamov A."/>
            <person name="Detter J.C."/>
            <person name="Lindquist E."/>
            <person name="Shapiro H."/>
            <person name="Lucas S."/>
            <person name="Glavina del Rio T."/>
            <person name="Pitluck S."/>
            <person name="Rokhsar D."/>
            <person name="Bowler C."/>
        </authorList>
    </citation>
    <scope>GENOME REANNOTATION</scope>
    <source>
        <strain evidence="6">CCAP 1055/1</strain>
    </source>
</reference>
<dbReference type="PANTHER" id="PTHR13068">
    <property type="entry name" value="CGI-12 PROTEIN-RELATED"/>
    <property type="match status" value="1"/>
</dbReference>
<keyword evidence="2" id="KW-0809">Transit peptide</keyword>
<evidence type="ECO:0000256" key="3">
    <source>
        <dbReference type="SAM" id="MobiDB-lite"/>
    </source>
</evidence>
<feature type="chain" id="PRO_5002838384" evidence="4">
    <location>
        <begin position="22"/>
        <end position="775"/>
    </location>
</feature>
<protein>
    <submittedName>
        <fullName evidence="5">Uncharacterized protein</fullName>
    </submittedName>
</protein>
<dbReference type="OMA" id="QYNAQRV"/>
<dbReference type="PANTHER" id="PTHR13068:SF151">
    <property type="entry name" value="TRANSCRIPTION TERMINATION FACTOR MTERF9, CHLOROPLASTIC"/>
    <property type="match status" value="1"/>
</dbReference>
<dbReference type="eggNOG" id="KOG1267">
    <property type="taxonomic scope" value="Eukaryota"/>
</dbReference>
<gene>
    <name evidence="5" type="ORF">PHATR_43940</name>
</gene>
<dbReference type="KEGG" id="pti:PHATR_43940"/>
<evidence type="ECO:0000256" key="1">
    <source>
        <dbReference type="ARBA" id="ARBA00007692"/>
    </source>
</evidence>
<dbReference type="PaxDb" id="2850-Phatr43940"/>